<reference evidence="2 3" key="1">
    <citation type="submission" date="2014-09" db="EMBL/GenBank/DDBJ databases">
        <title>Draft Genome Sequence of Draconibacterium sp. JN14CK-3.</title>
        <authorList>
            <person name="Dong C."/>
            <person name="Lai Q."/>
            <person name="Shao Z."/>
        </authorList>
    </citation>
    <scope>NUCLEOTIDE SEQUENCE [LARGE SCALE GENOMIC DNA]</scope>
    <source>
        <strain evidence="2 3">JN14CK-3</strain>
    </source>
</reference>
<evidence type="ECO:0000259" key="1">
    <source>
        <dbReference type="PROSITE" id="PS51671"/>
    </source>
</evidence>
<dbReference type="RefSeq" id="WP_045029528.1">
    <property type="nucleotide sequence ID" value="NZ_JRHC01000002.1"/>
</dbReference>
<dbReference type="PANTHER" id="PTHR40099:SF1">
    <property type="entry name" value="ACETOLACTATE SYNTHASE, SMALL SUBUNIT"/>
    <property type="match status" value="1"/>
</dbReference>
<dbReference type="PROSITE" id="PS51671">
    <property type="entry name" value="ACT"/>
    <property type="match status" value="1"/>
</dbReference>
<dbReference type="Pfam" id="PF19571">
    <property type="entry name" value="ACT_8"/>
    <property type="match status" value="1"/>
</dbReference>
<accession>A0A0D8J9K5</accession>
<name>A0A0D8J9K5_9BACT</name>
<dbReference type="PANTHER" id="PTHR40099">
    <property type="entry name" value="ACETOLACTATE SYNTHASE, SMALL SUBUNIT"/>
    <property type="match status" value="1"/>
</dbReference>
<keyword evidence="3" id="KW-1185">Reference proteome</keyword>
<dbReference type="SUPFAM" id="SSF55021">
    <property type="entry name" value="ACT-like"/>
    <property type="match status" value="2"/>
</dbReference>
<dbReference type="InterPro" id="IPR045739">
    <property type="entry name" value="ACT_dom_pair"/>
</dbReference>
<dbReference type="CDD" id="cd04908">
    <property type="entry name" value="ACT_Bt0572_1"/>
    <property type="match status" value="1"/>
</dbReference>
<dbReference type="EMBL" id="JRHC01000002">
    <property type="protein sequence ID" value="KJF43690.1"/>
    <property type="molecule type" value="Genomic_DNA"/>
</dbReference>
<dbReference type="CDD" id="cd04882">
    <property type="entry name" value="ACT_Bt0572_2"/>
    <property type="match status" value="1"/>
</dbReference>
<dbReference type="STRING" id="1544798.LH29_11375"/>
<dbReference type="PATRIC" id="fig|1544798.3.peg.2431"/>
<evidence type="ECO:0000313" key="3">
    <source>
        <dbReference type="Proteomes" id="UP000032544"/>
    </source>
</evidence>
<dbReference type="OrthoDB" id="9790662at2"/>
<organism evidence="2 3">
    <name type="scientific">Draconibacterium sediminis</name>
    <dbReference type="NCBI Taxonomy" id="1544798"/>
    <lineage>
        <taxon>Bacteria</taxon>
        <taxon>Pseudomonadati</taxon>
        <taxon>Bacteroidota</taxon>
        <taxon>Bacteroidia</taxon>
        <taxon>Marinilabiliales</taxon>
        <taxon>Prolixibacteraceae</taxon>
        <taxon>Draconibacterium</taxon>
    </lineage>
</organism>
<protein>
    <recommendedName>
        <fullName evidence="1">ACT domain-containing protein</fullName>
    </recommendedName>
</protein>
<feature type="domain" description="ACT" evidence="1">
    <location>
        <begin position="71"/>
        <end position="142"/>
    </location>
</feature>
<proteinExistence type="predicted"/>
<sequence length="142" mass="16043">MIIKQVSVFLENKSGRLNEVTKILADAEINLSAFTIADTSDFGILRMIVSDPDKACAVLKENEFSVKTTDVVLAKTPNKPGSLSKLLDILQKEEVFIEYMYAFSMKDEGAVTVIRPTRVERCVEMLQKHKTELLRADELYQL</sequence>
<dbReference type="Proteomes" id="UP000032544">
    <property type="component" value="Unassembled WGS sequence"/>
</dbReference>
<dbReference type="Gene3D" id="3.30.2130.10">
    <property type="entry name" value="VC0802-like"/>
    <property type="match status" value="1"/>
</dbReference>
<dbReference type="InterPro" id="IPR002912">
    <property type="entry name" value="ACT_dom"/>
</dbReference>
<dbReference type="InterPro" id="IPR045865">
    <property type="entry name" value="ACT-like_dom_sf"/>
</dbReference>
<comment type="caution">
    <text evidence="2">The sequence shown here is derived from an EMBL/GenBank/DDBJ whole genome shotgun (WGS) entry which is preliminary data.</text>
</comment>
<dbReference type="AlphaFoldDB" id="A0A0D8J9K5"/>
<evidence type="ECO:0000313" key="2">
    <source>
        <dbReference type="EMBL" id="KJF43690.1"/>
    </source>
</evidence>
<gene>
    <name evidence="2" type="ORF">LH29_11375</name>
</gene>